<proteinExistence type="predicted"/>
<dbReference type="Pfam" id="PF23402">
    <property type="entry name" value="LTI65_LTI78_NYQTKV"/>
    <property type="match status" value="1"/>
</dbReference>
<protein>
    <recommendedName>
        <fullName evidence="1">LTI65/LTI78 NYQTKV repeat domain-containing protein</fullName>
    </recommendedName>
</protein>
<comment type="caution">
    <text evidence="2">The sequence shown here is derived from an EMBL/GenBank/DDBJ whole genome shotgun (WGS) entry which is preliminary data.</text>
</comment>
<keyword evidence="3" id="KW-1185">Reference proteome</keyword>
<evidence type="ECO:0000259" key="1">
    <source>
        <dbReference type="Pfam" id="PF23402"/>
    </source>
</evidence>
<sequence>MEEILTFCSRYLDNIETRWNRTHRVDDEPNDIQPNKRIAELFPLVGKAIGGSSYFRLTSIERLQAHQHVLTNCPLIDQYLLQYREIVRKQLRRRTRNANDIDKKVHREFIGWFSTHIFEIVNNLNEADKTILLCLAEVQETIVKTTNPTSEQVENLEKSIIDFGGTTVLVEEPHHKPLDESDSSTIEIDQCLATDPAKIFSVEEKGGLPKDNLERPIGLKEDPHALGSRLEAYIPSNDQIKVTDPCGGGELDTVDGMIPLDTVVRILNNQLTSLMWIDEKAEEFSFHIQKLANQGSASDRELTGPGIWMS</sequence>
<organism evidence="2 3">
    <name type="scientific">Canavalia gladiata</name>
    <name type="common">Sword bean</name>
    <name type="synonym">Dolichos gladiatus</name>
    <dbReference type="NCBI Taxonomy" id="3824"/>
    <lineage>
        <taxon>Eukaryota</taxon>
        <taxon>Viridiplantae</taxon>
        <taxon>Streptophyta</taxon>
        <taxon>Embryophyta</taxon>
        <taxon>Tracheophyta</taxon>
        <taxon>Spermatophyta</taxon>
        <taxon>Magnoliopsida</taxon>
        <taxon>eudicotyledons</taxon>
        <taxon>Gunneridae</taxon>
        <taxon>Pentapetalae</taxon>
        <taxon>rosids</taxon>
        <taxon>fabids</taxon>
        <taxon>Fabales</taxon>
        <taxon>Fabaceae</taxon>
        <taxon>Papilionoideae</taxon>
        <taxon>50 kb inversion clade</taxon>
        <taxon>NPAAA clade</taxon>
        <taxon>indigoferoid/millettioid clade</taxon>
        <taxon>Phaseoleae</taxon>
        <taxon>Canavalia</taxon>
    </lineage>
</organism>
<dbReference type="Proteomes" id="UP001367508">
    <property type="component" value="Unassembled WGS sequence"/>
</dbReference>
<evidence type="ECO:0000313" key="2">
    <source>
        <dbReference type="EMBL" id="KAK7349993.1"/>
    </source>
</evidence>
<dbReference type="PANTHER" id="PTHR48451">
    <property type="entry name" value="DUF4218 DOMAIN-CONTAINING PROTEIN"/>
    <property type="match status" value="1"/>
</dbReference>
<feature type="domain" description="LTI65/LTI78 NYQTKV repeat" evidence="1">
    <location>
        <begin position="210"/>
        <end position="250"/>
    </location>
</feature>
<reference evidence="2 3" key="1">
    <citation type="submission" date="2024-01" db="EMBL/GenBank/DDBJ databases">
        <title>The genomes of 5 underutilized Papilionoideae crops provide insights into root nodulation and disease resistanc.</title>
        <authorList>
            <person name="Jiang F."/>
        </authorList>
    </citation>
    <scope>NUCLEOTIDE SEQUENCE [LARGE SCALE GENOMIC DNA]</scope>
    <source>
        <strain evidence="2">LVBAO_FW01</strain>
        <tissue evidence="2">Leaves</tissue>
    </source>
</reference>
<dbReference type="InterPro" id="IPR057058">
    <property type="entry name" value="LTI65_LTI78_NYQTKV"/>
</dbReference>
<dbReference type="EMBL" id="JAYMYQ010000002">
    <property type="protein sequence ID" value="KAK7349993.1"/>
    <property type="molecule type" value="Genomic_DNA"/>
</dbReference>
<accession>A0AAN9MDQ6</accession>
<gene>
    <name evidence="2" type="ORF">VNO77_07990</name>
</gene>
<evidence type="ECO:0000313" key="3">
    <source>
        <dbReference type="Proteomes" id="UP001367508"/>
    </source>
</evidence>
<dbReference type="AlphaFoldDB" id="A0AAN9MDQ6"/>
<name>A0AAN9MDQ6_CANGL</name>
<dbReference type="PANTHER" id="PTHR48451:SF1">
    <property type="entry name" value="DUF4218 DOMAIN-CONTAINING PROTEIN"/>
    <property type="match status" value="1"/>
</dbReference>